<evidence type="ECO:0000256" key="1">
    <source>
        <dbReference type="SAM" id="MobiDB-lite"/>
    </source>
</evidence>
<dbReference type="EMBL" id="LSRL02000118">
    <property type="protein sequence ID" value="TDG44096.1"/>
    <property type="molecule type" value="Genomic_DNA"/>
</dbReference>
<dbReference type="Proteomes" id="UP000295192">
    <property type="component" value="Unassembled WGS sequence"/>
</dbReference>
<feature type="compositionally biased region" description="Low complexity" evidence="1">
    <location>
        <begin position="7"/>
        <end position="24"/>
    </location>
</feature>
<organism evidence="2 3">
    <name type="scientific">Drosophila navojoa</name>
    <name type="common">Fruit fly</name>
    <dbReference type="NCBI Taxonomy" id="7232"/>
    <lineage>
        <taxon>Eukaryota</taxon>
        <taxon>Metazoa</taxon>
        <taxon>Ecdysozoa</taxon>
        <taxon>Arthropoda</taxon>
        <taxon>Hexapoda</taxon>
        <taxon>Insecta</taxon>
        <taxon>Pterygota</taxon>
        <taxon>Neoptera</taxon>
        <taxon>Endopterygota</taxon>
        <taxon>Diptera</taxon>
        <taxon>Brachycera</taxon>
        <taxon>Muscomorpha</taxon>
        <taxon>Ephydroidea</taxon>
        <taxon>Drosophilidae</taxon>
        <taxon>Drosophila</taxon>
    </lineage>
</organism>
<reference evidence="2 3" key="1">
    <citation type="journal article" date="2019" name="J. Hered.">
        <title>An Improved Genome Assembly for Drosophila navojoa, the Basal Species in the mojavensis Cluster.</title>
        <authorList>
            <person name="Vanderlinde T."/>
            <person name="Dupim E.G."/>
            <person name="Nazario-Yepiz N.O."/>
            <person name="Carvalho A.B."/>
        </authorList>
    </citation>
    <scope>NUCLEOTIDE SEQUENCE [LARGE SCALE GENOMIC DNA]</scope>
    <source>
        <strain evidence="2">Navoj_Jal97</strain>
        <tissue evidence="2">Whole organism</tissue>
    </source>
</reference>
<feature type="region of interest" description="Disordered" evidence="1">
    <location>
        <begin position="1"/>
        <end position="38"/>
    </location>
</feature>
<protein>
    <submittedName>
        <fullName evidence="2">Uncharacterized protein</fullName>
    </submittedName>
</protein>
<accession>A0A484B5I2</accession>
<evidence type="ECO:0000313" key="3">
    <source>
        <dbReference type="Proteomes" id="UP000295192"/>
    </source>
</evidence>
<gene>
    <name evidence="2" type="ORF">AWZ03_009471</name>
</gene>
<name>A0A484B5I2_DRONA</name>
<proteinExistence type="predicted"/>
<dbReference type="OMA" id="RNWTNAN"/>
<evidence type="ECO:0000313" key="2">
    <source>
        <dbReference type="EMBL" id="TDG44096.1"/>
    </source>
</evidence>
<dbReference type="OrthoDB" id="7811679at2759"/>
<dbReference type="AlphaFoldDB" id="A0A484B5I2"/>
<comment type="caution">
    <text evidence="2">The sequence shown here is derived from an EMBL/GenBank/DDBJ whole genome shotgun (WGS) entry which is preliminary data.</text>
</comment>
<keyword evidence="3" id="KW-1185">Reference proteome</keyword>
<sequence length="155" mass="18181">MNCDSGNPDYNNNDRNWTNANNGNNKKENNNTKNVNDIYNANNTPVGYKNYKGMQKGNESDKKLKYDPPADYKYEVHLCICNRPQQAFECGRCHHFFHGRIYERCKQHPLDYFLMEFHQCPYCCAPTTEAKVSKLSWAQIRKIEDASLPNDDDEW</sequence>